<evidence type="ECO:0000313" key="1">
    <source>
        <dbReference type="EMBL" id="MBW0465091.1"/>
    </source>
</evidence>
<gene>
    <name evidence="1" type="ORF">O181_004806</name>
</gene>
<organism evidence="1 2">
    <name type="scientific">Austropuccinia psidii MF-1</name>
    <dbReference type="NCBI Taxonomy" id="1389203"/>
    <lineage>
        <taxon>Eukaryota</taxon>
        <taxon>Fungi</taxon>
        <taxon>Dikarya</taxon>
        <taxon>Basidiomycota</taxon>
        <taxon>Pucciniomycotina</taxon>
        <taxon>Pucciniomycetes</taxon>
        <taxon>Pucciniales</taxon>
        <taxon>Sphaerophragmiaceae</taxon>
        <taxon>Austropuccinia</taxon>
    </lineage>
</organism>
<dbReference type="Proteomes" id="UP000765509">
    <property type="component" value="Unassembled WGS sequence"/>
</dbReference>
<evidence type="ECO:0000313" key="2">
    <source>
        <dbReference type="Proteomes" id="UP000765509"/>
    </source>
</evidence>
<comment type="caution">
    <text evidence="1">The sequence shown here is derived from an EMBL/GenBank/DDBJ whole genome shotgun (WGS) entry which is preliminary data.</text>
</comment>
<accession>A0A9Q3BG92</accession>
<name>A0A9Q3BG92_9BASI</name>
<reference evidence="1" key="1">
    <citation type="submission" date="2021-03" db="EMBL/GenBank/DDBJ databases">
        <title>Draft genome sequence of rust myrtle Austropuccinia psidii MF-1, a brazilian biotype.</title>
        <authorList>
            <person name="Quecine M.C."/>
            <person name="Pachon D.M.R."/>
            <person name="Bonatelli M.L."/>
            <person name="Correr F.H."/>
            <person name="Franceschini L.M."/>
            <person name="Leite T.F."/>
            <person name="Margarido G.R.A."/>
            <person name="Almeida C.A."/>
            <person name="Ferrarezi J.A."/>
            <person name="Labate C.A."/>
        </authorList>
    </citation>
    <scope>NUCLEOTIDE SEQUENCE</scope>
    <source>
        <strain evidence="1">MF-1</strain>
    </source>
</reference>
<dbReference type="AlphaFoldDB" id="A0A9Q3BG92"/>
<proteinExistence type="predicted"/>
<dbReference type="EMBL" id="AVOT02000951">
    <property type="protein sequence ID" value="MBW0465091.1"/>
    <property type="molecule type" value="Genomic_DNA"/>
</dbReference>
<sequence length="524" mass="59610">MPISKALTSRPERGISEARLTALADYPELASLSNPHRQRMLYKTYFRQIQPPHWSETLAPAKSSCDPFNGYAKHWPELMILLVGTDRRLVGVVDAWVAKTAVFGGGTKSAWKAQVPTALAEKAVAVFLLFIHIIMVRRAFLYRNERTWLNSNDVNRISSRETLPPLAFKSPFGQSSSYYTSSLDSNSAEESQFLESLFSSFGANTDDNAHQLTKFPKDSQALGSIPTVETQTPSASLSNMNSKRNGKALNVLVQNMINSLSENPRSIAKKSKSHRKGKAHVDHGIEQPFQAFNLENLLESKLQNEENPGSFKFLSGKIYAILDQMAQLVFVKRAIQSRHGNTIMERNGVYVHFIKPIKKSKKRLREDCIFIFPLLTVNGDEIRVIEKAVTLVISSWRHYVDILKNEASEYNENQAILLIDWLYRQIFNPSKGLPVIGWVSEDTTLEASVLETIPQMIYYYLSDTYHTKDEYMKLTSKLVNAYREELRLIEDLALMTRFEHLTEEVNNLESQLRGKAKRIRASQN</sequence>
<protein>
    <submittedName>
        <fullName evidence="1">Uncharacterized protein</fullName>
    </submittedName>
</protein>
<keyword evidence="2" id="KW-1185">Reference proteome</keyword>